<dbReference type="GO" id="GO:0016747">
    <property type="term" value="F:acyltransferase activity, transferring groups other than amino-acyl groups"/>
    <property type="evidence" value="ECO:0007669"/>
    <property type="project" value="InterPro"/>
</dbReference>
<dbReference type="Gene3D" id="3.40.630.30">
    <property type="match status" value="1"/>
</dbReference>
<accession>A0A6N1XCN4</accession>
<evidence type="ECO:0000259" key="1">
    <source>
        <dbReference type="PROSITE" id="PS51186"/>
    </source>
</evidence>
<dbReference type="SUPFAM" id="SSF55729">
    <property type="entry name" value="Acyl-CoA N-acyltransferases (Nat)"/>
    <property type="match status" value="1"/>
</dbReference>
<reference evidence="2 3" key="1">
    <citation type="submission" date="2020-06" db="EMBL/GenBank/DDBJ databases">
        <title>Acidovorax antarctica sp. nov., isolated from Corinth ice sheet soil, Antarctic Fields Peninsula.</title>
        <authorList>
            <person name="Xu Q."/>
            <person name="Peng F."/>
        </authorList>
    </citation>
    <scope>NUCLEOTIDE SEQUENCE [LARGE SCALE GENOMIC DNA]</scope>
    <source>
        <strain evidence="2 3">16-35-5</strain>
        <plasmid evidence="2 3">unnamed2</plasmid>
    </source>
</reference>
<geneLocation type="plasmid" evidence="2 3">
    <name>unnamed2</name>
</geneLocation>
<keyword evidence="3" id="KW-1185">Reference proteome</keyword>
<dbReference type="Proteomes" id="UP000509579">
    <property type="component" value="Plasmid unnamed2"/>
</dbReference>
<dbReference type="AlphaFoldDB" id="A0A6N1XCN4"/>
<dbReference type="CDD" id="cd04301">
    <property type="entry name" value="NAT_SF"/>
    <property type="match status" value="1"/>
</dbReference>
<organism evidence="2 3">
    <name type="scientific">Comamonas antarctica</name>
    <dbReference type="NCBI Taxonomy" id="2743470"/>
    <lineage>
        <taxon>Bacteria</taxon>
        <taxon>Pseudomonadati</taxon>
        <taxon>Pseudomonadota</taxon>
        <taxon>Betaproteobacteria</taxon>
        <taxon>Burkholderiales</taxon>
        <taxon>Comamonadaceae</taxon>
        <taxon>Comamonas</taxon>
    </lineage>
</organism>
<feature type="domain" description="N-acetyltransferase" evidence="1">
    <location>
        <begin position="1"/>
        <end position="154"/>
    </location>
</feature>
<sequence length="154" mass="17014">MNVRELKASELKSLLALYQHLPPVEDPAPDLDTIEAIWQELRVSPYHKYFGAYIEGQLVSCCALTLSPNLAHGSRPYGLIENVVTHAAHRNQGFAKAVIEKALDFSWSSDCYKVMIMSSLSDEAALRLCNSAGFASKEMQAFVVMHPSEVAMPS</sequence>
<dbReference type="KEGG" id="aant:HUK68_23130"/>
<name>A0A6N1XCN4_9BURK</name>
<dbReference type="RefSeq" id="WP_175506594.1">
    <property type="nucleotide sequence ID" value="NZ_CP054842.1"/>
</dbReference>
<keyword evidence="2" id="KW-0808">Transferase</keyword>
<dbReference type="InterPro" id="IPR000182">
    <property type="entry name" value="GNAT_dom"/>
</dbReference>
<keyword evidence="2" id="KW-0614">Plasmid</keyword>
<dbReference type="PROSITE" id="PS51186">
    <property type="entry name" value="GNAT"/>
    <property type="match status" value="1"/>
</dbReference>
<dbReference type="EMBL" id="CP054842">
    <property type="protein sequence ID" value="QKV55815.1"/>
    <property type="molecule type" value="Genomic_DNA"/>
</dbReference>
<evidence type="ECO:0000313" key="2">
    <source>
        <dbReference type="EMBL" id="QKV55815.1"/>
    </source>
</evidence>
<evidence type="ECO:0000313" key="3">
    <source>
        <dbReference type="Proteomes" id="UP000509579"/>
    </source>
</evidence>
<gene>
    <name evidence="2" type="ORF">HUK68_23130</name>
</gene>
<proteinExistence type="predicted"/>
<dbReference type="Pfam" id="PF00583">
    <property type="entry name" value="Acetyltransf_1"/>
    <property type="match status" value="1"/>
</dbReference>
<protein>
    <submittedName>
        <fullName evidence="2">GNAT family N-acetyltransferase</fullName>
    </submittedName>
</protein>
<dbReference type="InterPro" id="IPR016181">
    <property type="entry name" value="Acyl_CoA_acyltransferase"/>
</dbReference>